<protein>
    <recommendedName>
        <fullName evidence="4">Endonuclease/exonuclease/phosphatase domain-containing protein</fullName>
    </recommendedName>
</protein>
<organism evidence="5 6">
    <name type="scientific">Vibrio azureus NBRC 104587</name>
    <dbReference type="NCBI Taxonomy" id="1219077"/>
    <lineage>
        <taxon>Bacteria</taxon>
        <taxon>Pseudomonadati</taxon>
        <taxon>Pseudomonadota</taxon>
        <taxon>Gammaproteobacteria</taxon>
        <taxon>Vibrionales</taxon>
        <taxon>Vibrionaceae</taxon>
        <taxon>Vibrio</taxon>
    </lineage>
</organism>
<dbReference type="InterPro" id="IPR036691">
    <property type="entry name" value="Endo/exonu/phosph_ase_sf"/>
</dbReference>
<dbReference type="InterPro" id="IPR005135">
    <property type="entry name" value="Endo/exonuclease/phosphatase"/>
</dbReference>
<dbReference type="RefSeq" id="WP_021709505.1">
    <property type="nucleotide sequence ID" value="NZ_BAOB01000132.1"/>
</dbReference>
<evidence type="ECO:0000256" key="3">
    <source>
        <dbReference type="SAM" id="SignalP"/>
    </source>
</evidence>
<sequence>MLTKSISWLLALSLIAFTSIADTYVYLTNNSDQPLTLQVAHDGTDRLKYGEQWQQYEEKIGPWETKKVLGFNRWVGVKSNQTYRFHTVISNSRGESTTLRQVMRGYWYNSAIEFGVSAADVESSLKSDREIHRSETQSFGDLATELAFKSSSTVMYDDLHYTITPAYPTDPVDNNEQHLKVLSYNIWALPAIAADISQRLEIIPEYVHGYDVIAFQEVFASGRQAFLQTLAREYPYQTEILSNGSYNIHDGGVVIVSRHPIVNEAQFVFPECSGSDCFADKGVVYAEVIKDGLAYHVFATHTASHDTDQARHNRQLQFKHIRALATSLEIPSYEPVIYSGDFNVNKRKFPDDYQQMLANLNAAEPQYSGYIDSTFDPRINSYAGQALTGSENVEYLDYVFVSNEYGQRSYNNNRVDVPRTTDQRLWQQYNLSDHFPVSAEIRP</sequence>
<dbReference type="GO" id="GO:0005576">
    <property type="term" value="C:extracellular region"/>
    <property type="evidence" value="ECO:0007669"/>
    <property type="project" value="InterPro"/>
</dbReference>
<gene>
    <name evidence="5" type="ORF">VAZ01S_029_00190</name>
</gene>
<feature type="signal peptide" evidence="3">
    <location>
        <begin position="1"/>
        <end position="21"/>
    </location>
</feature>
<dbReference type="OrthoDB" id="338539at2"/>
<dbReference type="Gene3D" id="3.60.10.10">
    <property type="entry name" value="Endonuclease/exonuclease/phosphatase"/>
    <property type="match status" value="1"/>
</dbReference>
<accession>U3C2S2</accession>
<dbReference type="Proteomes" id="UP000016567">
    <property type="component" value="Unassembled WGS sequence"/>
</dbReference>
<dbReference type="InterPro" id="IPR038772">
    <property type="entry name" value="Sph/SMPD2-like"/>
</dbReference>
<evidence type="ECO:0000256" key="1">
    <source>
        <dbReference type="ARBA" id="ARBA00022729"/>
    </source>
</evidence>
<proteinExistence type="predicted"/>
<dbReference type="PANTHER" id="PTHR16320:SF23">
    <property type="entry name" value="SPHINGOMYELINASE C 1"/>
    <property type="match status" value="1"/>
</dbReference>
<evidence type="ECO:0000313" key="5">
    <source>
        <dbReference type="EMBL" id="GAD75749.1"/>
    </source>
</evidence>
<keyword evidence="6" id="KW-1185">Reference proteome</keyword>
<dbReference type="Pfam" id="PF03372">
    <property type="entry name" value="Exo_endo_phos"/>
    <property type="match status" value="1"/>
</dbReference>
<reference evidence="5 6" key="1">
    <citation type="submission" date="2013-09" db="EMBL/GenBank/DDBJ databases">
        <title>Whole genome shotgun sequence of Vibrio azureus NBRC 104587.</title>
        <authorList>
            <person name="Isaki S."/>
            <person name="Hosoyama A."/>
            <person name="Numata M."/>
            <person name="Hashimoto M."/>
            <person name="Hosoyama Y."/>
            <person name="Tsuchikane K."/>
            <person name="Noguchi M."/>
            <person name="Hirakata S."/>
            <person name="Ichikawa N."/>
            <person name="Ohji S."/>
            <person name="Yamazoe A."/>
            <person name="Fujita N."/>
        </authorList>
    </citation>
    <scope>NUCLEOTIDE SEQUENCE [LARGE SCALE GENOMIC DNA]</scope>
    <source>
        <strain evidence="5 6">NBRC 104587</strain>
    </source>
</reference>
<evidence type="ECO:0000259" key="4">
    <source>
        <dbReference type="Pfam" id="PF03372"/>
    </source>
</evidence>
<dbReference type="GO" id="GO:0004767">
    <property type="term" value="F:sphingomyelin phosphodiesterase activity"/>
    <property type="evidence" value="ECO:0007669"/>
    <property type="project" value="InterPro"/>
</dbReference>
<dbReference type="CDD" id="cd09078">
    <property type="entry name" value="nSMase"/>
    <property type="match status" value="1"/>
</dbReference>
<feature type="domain" description="Endonuclease/exonuclease/phosphatase" evidence="4">
    <location>
        <begin position="182"/>
        <end position="434"/>
    </location>
</feature>
<dbReference type="eggNOG" id="COG3568">
    <property type="taxonomic scope" value="Bacteria"/>
</dbReference>
<evidence type="ECO:0000256" key="2">
    <source>
        <dbReference type="ARBA" id="ARBA00022801"/>
    </source>
</evidence>
<dbReference type="STRING" id="1219077.VAZ01S_029_00190"/>
<comment type="caution">
    <text evidence="5">The sequence shown here is derived from an EMBL/GenBank/DDBJ whole genome shotgun (WGS) entry which is preliminary data.</text>
</comment>
<dbReference type="PANTHER" id="PTHR16320">
    <property type="entry name" value="SPHINGOMYELINASE FAMILY MEMBER"/>
    <property type="match status" value="1"/>
</dbReference>
<evidence type="ECO:0000313" key="6">
    <source>
        <dbReference type="Proteomes" id="UP000016567"/>
    </source>
</evidence>
<keyword evidence="1 3" id="KW-0732">Signal</keyword>
<keyword evidence="2" id="KW-0378">Hydrolase</keyword>
<feature type="chain" id="PRO_5004639229" description="Endonuclease/exonuclease/phosphatase domain-containing protein" evidence="3">
    <location>
        <begin position="22"/>
        <end position="443"/>
    </location>
</feature>
<dbReference type="EMBL" id="BATL01000029">
    <property type="protein sequence ID" value="GAD75749.1"/>
    <property type="molecule type" value="Genomic_DNA"/>
</dbReference>
<name>U3C2S2_9VIBR</name>
<dbReference type="InterPro" id="IPR017766">
    <property type="entry name" value="Sphingomyelinase/PLipase_C"/>
</dbReference>
<dbReference type="SUPFAM" id="SSF56219">
    <property type="entry name" value="DNase I-like"/>
    <property type="match status" value="1"/>
</dbReference>
<dbReference type="AlphaFoldDB" id="U3C2S2"/>